<dbReference type="EMBL" id="BTSY01000005">
    <property type="protein sequence ID" value="GMT27892.1"/>
    <property type="molecule type" value="Genomic_DNA"/>
</dbReference>
<dbReference type="AlphaFoldDB" id="A0AAV5W7T3"/>
<keyword evidence="3" id="KW-1185">Reference proteome</keyword>
<dbReference type="CDD" id="cd09917">
    <property type="entry name" value="F-box_SF"/>
    <property type="match status" value="1"/>
</dbReference>
<sequence length="596" mass="70633">RMSEDTVEDLKMEMMNMEELTLMNLPDEILSMIITNLDIPSRLNFRVNRRLNRVELATKNRIEKLEVTIEDDSFLFVVNELEESKLLVEKRGVKNIEEGLERIAMNTTSNTITANVEDVNQEEFELIKLFTEIPTKIFNINPECDAHLRHSDVVSIIHIYPTFNQLDYHFLLSLSKKRKRIEIGIECDSLSVQEWVTIRQMMLSREISLVSLKVLMDENVASSILFALHGVKFEWRKTENGNRLKIYTNEEGKIIHYIASEVNFVIRLFNGRFVTTFYRFEDRRFNMLRFGLIVRWCKYNKEQLAAAIEKCHKKVLTPRITEMSPSKKRISSVDVIICDSSYEDGEFEYSLTVEEMSGIRSVDVRLDDLNELKKRLKRIAKFRISNKVSLYALDADIGPKEFEIFNLMLEIEADEMEIMPDYELFPDYDDIYQFPSFPQLEYDLLLSICENRKRVSIDFDCISVPVEKWIELRRKIFSHEIPLTFISVILDKSTFNSLLLEVHGIRYERKRYNRRPAYLRFISPEERKTVTYREDSSNGSFSILLSDGLFVTEFYAFKDIWAEKRMRFGLRMRWIENEEEVVRAMQNYRTIYTVEE</sequence>
<organism evidence="2 3">
    <name type="scientific">Pristionchus fissidentatus</name>
    <dbReference type="NCBI Taxonomy" id="1538716"/>
    <lineage>
        <taxon>Eukaryota</taxon>
        <taxon>Metazoa</taxon>
        <taxon>Ecdysozoa</taxon>
        <taxon>Nematoda</taxon>
        <taxon>Chromadorea</taxon>
        <taxon>Rhabditida</taxon>
        <taxon>Rhabditina</taxon>
        <taxon>Diplogasteromorpha</taxon>
        <taxon>Diplogasteroidea</taxon>
        <taxon>Neodiplogasteridae</taxon>
        <taxon>Pristionchus</taxon>
    </lineage>
</organism>
<dbReference type="PROSITE" id="PS50181">
    <property type="entry name" value="FBOX"/>
    <property type="match status" value="1"/>
</dbReference>
<accession>A0AAV5W7T3</accession>
<gene>
    <name evidence="2" type="ORF">PFISCL1PPCAC_19189</name>
</gene>
<dbReference type="InterPro" id="IPR001810">
    <property type="entry name" value="F-box_dom"/>
</dbReference>
<evidence type="ECO:0000313" key="2">
    <source>
        <dbReference type="EMBL" id="GMT27892.1"/>
    </source>
</evidence>
<evidence type="ECO:0000313" key="3">
    <source>
        <dbReference type="Proteomes" id="UP001432322"/>
    </source>
</evidence>
<protein>
    <recommendedName>
        <fullName evidence="1">F-box domain-containing protein</fullName>
    </recommendedName>
</protein>
<proteinExistence type="predicted"/>
<dbReference type="Proteomes" id="UP001432322">
    <property type="component" value="Unassembled WGS sequence"/>
</dbReference>
<evidence type="ECO:0000259" key="1">
    <source>
        <dbReference type="PROSITE" id="PS50181"/>
    </source>
</evidence>
<feature type="non-terminal residue" evidence="2">
    <location>
        <position position="1"/>
    </location>
</feature>
<feature type="domain" description="F-box" evidence="1">
    <location>
        <begin position="19"/>
        <end position="46"/>
    </location>
</feature>
<name>A0AAV5W7T3_9BILA</name>
<comment type="caution">
    <text evidence="2">The sequence shown here is derived from an EMBL/GenBank/DDBJ whole genome shotgun (WGS) entry which is preliminary data.</text>
</comment>
<reference evidence="2" key="1">
    <citation type="submission" date="2023-10" db="EMBL/GenBank/DDBJ databases">
        <title>Genome assembly of Pristionchus species.</title>
        <authorList>
            <person name="Yoshida K."/>
            <person name="Sommer R.J."/>
        </authorList>
    </citation>
    <scope>NUCLEOTIDE SEQUENCE</scope>
    <source>
        <strain evidence="2">RS5133</strain>
    </source>
</reference>